<proteinExistence type="predicted"/>
<protein>
    <submittedName>
        <fullName evidence="1">5276_t:CDS:1</fullName>
    </submittedName>
</protein>
<accession>A0ABN7UVD8</accession>
<name>A0ABN7UVD8_GIGMA</name>
<keyword evidence="2" id="KW-1185">Reference proteome</keyword>
<comment type="caution">
    <text evidence="1">The sequence shown here is derived from an EMBL/GenBank/DDBJ whole genome shotgun (WGS) entry which is preliminary data.</text>
</comment>
<evidence type="ECO:0000313" key="1">
    <source>
        <dbReference type="EMBL" id="CAG8680119.1"/>
    </source>
</evidence>
<organism evidence="1 2">
    <name type="scientific">Gigaspora margarita</name>
    <dbReference type="NCBI Taxonomy" id="4874"/>
    <lineage>
        <taxon>Eukaryota</taxon>
        <taxon>Fungi</taxon>
        <taxon>Fungi incertae sedis</taxon>
        <taxon>Mucoromycota</taxon>
        <taxon>Glomeromycotina</taxon>
        <taxon>Glomeromycetes</taxon>
        <taxon>Diversisporales</taxon>
        <taxon>Gigasporaceae</taxon>
        <taxon>Gigaspora</taxon>
    </lineage>
</organism>
<sequence length="141" mass="16785">MNIYKGNSLLQQKRQTLLQSYPRNKNIKFKPLPIDKQIISRISKQVYNTDKVLSKLAYKFSLSLHLLDLVIKYVYETKPQDKDQDDLALIIVHRDEVLKLFIPNYQPTPESELVFGEELQEIIEKRNREAKFFNNALYQRK</sequence>
<dbReference type="Proteomes" id="UP000789901">
    <property type="component" value="Unassembled WGS sequence"/>
</dbReference>
<gene>
    <name evidence="1" type="ORF">GMARGA_LOCUS10908</name>
</gene>
<reference evidence="1 2" key="1">
    <citation type="submission" date="2021-06" db="EMBL/GenBank/DDBJ databases">
        <authorList>
            <person name="Kallberg Y."/>
            <person name="Tangrot J."/>
            <person name="Rosling A."/>
        </authorList>
    </citation>
    <scope>NUCLEOTIDE SEQUENCE [LARGE SCALE GENOMIC DNA]</scope>
    <source>
        <strain evidence="1 2">120-4 pot B 10/14</strain>
    </source>
</reference>
<dbReference type="EMBL" id="CAJVQB010006235">
    <property type="protein sequence ID" value="CAG8680119.1"/>
    <property type="molecule type" value="Genomic_DNA"/>
</dbReference>
<evidence type="ECO:0000313" key="2">
    <source>
        <dbReference type="Proteomes" id="UP000789901"/>
    </source>
</evidence>